<dbReference type="Proteomes" id="UP000435649">
    <property type="component" value="Unassembled WGS sequence"/>
</dbReference>
<proteinExistence type="predicted"/>
<evidence type="ECO:0000313" key="2">
    <source>
        <dbReference type="EMBL" id="MST98871.1"/>
    </source>
</evidence>
<evidence type="ECO:0000313" key="3">
    <source>
        <dbReference type="Proteomes" id="UP000435649"/>
    </source>
</evidence>
<feature type="chain" id="PRO_5032824555" description="Glycosyl hydrolase family 71" evidence="1">
    <location>
        <begin position="21"/>
        <end position="800"/>
    </location>
</feature>
<reference evidence="2 3" key="1">
    <citation type="submission" date="2019-08" db="EMBL/GenBank/DDBJ databases">
        <title>In-depth cultivation of the pig gut microbiome towards novel bacterial diversity and tailored functional studies.</title>
        <authorList>
            <person name="Wylensek D."/>
            <person name="Hitch T.C.A."/>
            <person name="Clavel T."/>
        </authorList>
    </citation>
    <scope>NUCLEOTIDE SEQUENCE [LARGE SCALE GENOMIC DNA]</scope>
    <source>
        <strain evidence="2 3">BBE-744-WT-12</strain>
    </source>
</reference>
<name>A0A844G8K5_9BACT</name>
<evidence type="ECO:0008006" key="4">
    <source>
        <dbReference type="Google" id="ProtNLM"/>
    </source>
</evidence>
<feature type="signal peptide" evidence="1">
    <location>
        <begin position="1"/>
        <end position="20"/>
    </location>
</feature>
<keyword evidence="1" id="KW-0732">Signal</keyword>
<protein>
    <recommendedName>
        <fullName evidence="4">Glycosyl hydrolase family 71</fullName>
    </recommendedName>
</protein>
<dbReference type="Pfam" id="PF13385">
    <property type="entry name" value="Laminin_G_3"/>
    <property type="match status" value="1"/>
</dbReference>
<dbReference type="Gene3D" id="3.20.20.80">
    <property type="entry name" value="Glycosidases"/>
    <property type="match status" value="1"/>
</dbReference>
<dbReference type="GO" id="GO:0051118">
    <property type="term" value="F:glucan endo-1,3-alpha-glucosidase activity"/>
    <property type="evidence" value="ECO:0007669"/>
    <property type="project" value="InterPro"/>
</dbReference>
<sequence length="800" mass="90140">MNLFRLLLLFLLLPGASSYAGGDARQEKMCWAHYVGWGFNQSDGYDKAALSPEWMLHPFNDRTLLGRDLQWDSGIFFGARKQIDAARAYGFDGFCIDVVDPAAYVSALSRFFRDAEGTTFKIALCIDRLNYPDDYLLKHLGGFIRTYKDHPNACRIDGKMVIFVYNIAGKKTEEWLALRQELAKRGLDAYYIAQPMHETSMWNDPARLREVLDGFESLYDFGCNGFFPEQMKERLANGRAALKEKRPDGMLVGGIAVGYIGFSSAFYRPFLNTGTLRHNWEAALANDADWVCITTWNDYIEHTQFEPSAINRDALLLINREYLDKWRGTVPPARPPRVIYSYHEETVAGDDLTIEVMNFSYTTPDAKARVRLLDAAGKLLHEFPEISLTRKEMGVRTLRLNHAEQRDWSVIRVQGAVYAAGEKPEFKELYPIVRRPGRVESVRTVRVRQDDLTVPAVSLELRKTDGRSVAHIRISGWTFAGKYELLRNGWPVAEGEISHLKKPVCEIAVPLPEPARSPADVYLVRLTDVSDRIGFSNPAVDVRPGIEGKSLQPVVVTGSDFDENWPIWSRRISRLKKAEVRNMEFPERDIFRVRYDFTEGEGNLLVSSSGWTVPARLGCRGGFSFDVVPEASPAWKKAPGPDGAERNLLAFDGKDDNIALASRTMPYGPFTLEFLLRPGRKGSPMTLFSDRCGIELSLDAELRPQLRRGNAPMLAGKKLLPPERWSHLAAVYTGKRMQLYLDGVKIGECDAEACTIPINSLARIGNALELNNGYQGELAGFSLEGAVRSPKEFQLLNQRK</sequence>
<dbReference type="InterPro" id="IPR005197">
    <property type="entry name" value="Glyco_hydro_71"/>
</dbReference>
<dbReference type="SUPFAM" id="SSF49899">
    <property type="entry name" value="Concanavalin A-like lectins/glucanases"/>
    <property type="match status" value="1"/>
</dbReference>
<dbReference type="InterPro" id="IPR013320">
    <property type="entry name" value="ConA-like_dom_sf"/>
</dbReference>
<dbReference type="Gene3D" id="2.60.120.200">
    <property type="match status" value="1"/>
</dbReference>
<gene>
    <name evidence="2" type="ORF">FYJ85_17690</name>
</gene>
<organism evidence="2 3">
    <name type="scientific">Victivallis lenta</name>
    <dbReference type="NCBI Taxonomy" id="2606640"/>
    <lineage>
        <taxon>Bacteria</taxon>
        <taxon>Pseudomonadati</taxon>
        <taxon>Lentisphaerota</taxon>
        <taxon>Lentisphaeria</taxon>
        <taxon>Victivallales</taxon>
        <taxon>Victivallaceae</taxon>
        <taxon>Victivallis</taxon>
    </lineage>
</organism>
<keyword evidence="3" id="KW-1185">Reference proteome</keyword>
<evidence type="ECO:0000256" key="1">
    <source>
        <dbReference type="SAM" id="SignalP"/>
    </source>
</evidence>
<accession>A0A844G8K5</accession>
<comment type="caution">
    <text evidence="2">The sequence shown here is derived from an EMBL/GenBank/DDBJ whole genome shotgun (WGS) entry which is preliminary data.</text>
</comment>
<dbReference type="EMBL" id="VUNS01000025">
    <property type="protein sequence ID" value="MST98871.1"/>
    <property type="molecule type" value="Genomic_DNA"/>
</dbReference>
<dbReference type="AlphaFoldDB" id="A0A844G8K5"/>
<dbReference type="Pfam" id="PF03659">
    <property type="entry name" value="Glyco_hydro_71"/>
    <property type="match status" value="1"/>
</dbReference>
<dbReference type="RefSeq" id="WP_154419910.1">
    <property type="nucleotide sequence ID" value="NZ_VUNS01000025.1"/>
</dbReference>